<protein>
    <submittedName>
        <fullName evidence="1">Uncharacterized protein</fullName>
    </submittedName>
</protein>
<reference evidence="1 2" key="1">
    <citation type="journal article" date="2019" name="Sci. Rep.">
        <title>Orb-weaving spider Araneus ventricosus genome elucidates the spidroin gene catalogue.</title>
        <authorList>
            <person name="Kono N."/>
            <person name="Nakamura H."/>
            <person name="Ohtoshi R."/>
            <person name="Moran D.A.P."/>
            <person name="Shinohara A."/>
            <person name="Yoshida Y."/>
            <person name="Fujiwara M."/>
            <person name="Mori M."/>
            <person name="Tomita M."/>
            <person name="Arakawa K."/>
        </authorList>
    </citation>
    <scope>NUCLEOTIDE SEQUENCE [LARGE SCALE GENOMIC DNA]</scope>
</reference>
<accession>A0A4Y2P940</accession>
<dbReference type="EMBL" id="BGPR01010701">
    <property type="protein sequence ID" value="GBN47569.1"/>
    <property type="molecule type" value="Genomic_DNA"/>
</dbReference>
<organism evidence="1 2">
    <name type="scientific">Araneus ventricosus</name>
    <name type="common">Orbweaver spider</name>
    <name type="synonym">Epeira ventricosa</name>
    <dbReference type="NCBI Taxonomy" id="182803"/>
    <lineage>
        <taxon>Eukaryota</taxon>
        <taxon>Metazoa</taxon>
        <taxon>Ecdysozoa</taxon>
        <taxon>Arthropoda</taxon>
        <taxon>Chelicerata</taxon>
        <taxon>Arachnida</taxon>
        <taxon>Araneae</taxon>
        <taxon>Araneomorphae</taxon>
        <taxon>Entelegynae</taxon>
        <taxon>Araneoidea</taxon>
        <taxon>Araneidae</taxon>
        <taxon>Araneus</taxon>
    </lineage>
</organism>
<keyword evidence="2" id="KW-1185">Reference proteome</keyword>
<comment type="caution">
    <text evidence="1">The sequence shown here is derived from an EMBL/GenBank/DDBJ whole genome shotgun (WGS) entry which is preliminary data.</text>
</comment>
<gene>
    <name evidence="1" type="ORF">AVEN_112407_1</name>
</gene>
<sequence length="88" mass="9888">MRLRRSCSNGGEAACNFFLRYPHSIKGPFEVVSAGKITFLLSSTFCHATMLEIENKQMCVWGQSVQGSKPDSSEDPPCMWACCKLNHW</sequence>
<dbReference type="AlphaFoldDB" id="A0A4Y2P940"/>
<proteinExistence type="predicted"/>
<name>A0A4Y2P940_ARAVE</name>
<dbReference type="Proteomes" id="UP000499080">
    <property type="component" value="Unassembled WGS sequence"/>
</dbReference>
<evidence type="ECO:0000313" key="2">
    <source>
        <dbReference type="Proteomes" id="UP000499080"/>
    </source>
</evidence>
<evidence type="ECO:0000313" key="1">
    <source>
        <dbReference type="EMBL" id="GBN47569.1"/>
    </source>
</evidence>